<feature type="chain" id="PRO_5031111021" evidence="2">
    <location>
        <begin position="26"/>
        <end position="226"/>
    </location>
</feature>
<name>A0A7S1YTP6_TRICV</name>
<feature type="transmembrane region" description="Helical" evidence="1">
    <location>
        <begin position="137"/>
        <end position="159"/>
    </location>
</feature>
<gene>
    <name evidence="3" type="ORF">OSIN01602_LOCUS137</name>
</gene>
<sequence>MGFKSGTGKCLVIIFSVLFSCGVIASVHAPDWMKLTSINEEDDSTTLYSNYGPFYSMNRTCDEANCTEWESRAISTGDCERIVTYTGQVDGDKLCSHVEIWRTISIVCFLIVILSGLFVLAATCCECFTLGCCGESFHLVAMFLFWIEVSLSIVAWSFVISSMRFIQDAPQVDEASYGWSFWLFIFSGSVLGAICATLADWAAEDSICVKCYSCFKKIFCCCCGGD</sequence>
<evidence type="ECO:0000256" key="1">
    <source>
        <dbReference type="SAM" id="Phobius"/>
    </source>
</evidence>
<evidence type="ECO:0000256" key="2">
    <source>
        <dbReference type="SAM" id="SignalP"/>
    </source>
</evidence>
<dbReference type="AlphaFoldDB" id="A0A7S1YTP6"/>
<proteinExistence type="predicted"/>
<keyword evidence="1" id="KW-1133">Transmembrane helix</keyword>
<organism evidence="3">
    <name type="scientific">Trieres chinensis</name>
    <name type="common">Marine centric diatom</name>
    <name type="synonym">Odontella sinensis</name>
    <dbReference type="NCBI Taxonomy" id="1514140"/>
    <lineage>
        <taxon>Eukaryota</taxon>
        <taxon>Sar</taxon>
        <taxon>Stramenopiles</taxon>
        <taxon>Ochrophyta</taxon>
        <taxon>Bacillariophyta</taxon>
        <taxon>Mediophyceae</taxon>
        <taxon>Biddulphiophycidae</taxon>
        <taxon>Eupodiscales</taxon>
        <taxon>Parodontellaceae</taxon>
        <taxon>Trieres</taxon>
    </lineage>
</organism>
<protein>
    <submittedName>
        <fullName evidence="3">Uncharacterized protein</fullName>
    </submittedName>
</protein>
<dbReference type="PROSITE" id="PS51257">
    <property type="entry name" value="PROKAR_LIPOPROTEIN"/>
    <property type="match status" value="1"/>
</dbReference>
<reference evidence="3" key="1">
    <citation type="submission" date="2021-01" db="EMBL/GenBank/DDBJ databases">
        <authorList>
            <person name="Corre E."/>
            <person name="Pelletier E."/>
            <person name="Niang G."/>
            <person name="Scheremetjew M."/>
            <person name="Finn R."/>
            <person name="Kale V."/>
            <person name="Holt S."/>
            <person name="Cochrane G."/>
            <person name="Meng A."/>
            <person name="Brown T."/>
            <person name="Cohen L."/>
        </authorList>
    </citation>
    <scope>NUCLEOTIDE SEQUENCE</scope>
    <source>
        <strain evidence="3">Grunow 1884</strain>
    </source>
</reference>
<evidence type="ECO:0000313" key="3">
    <source>
        <dbReference type="EMBL" id="CAD9318729.1"/>
    </source>
</evidence>
<dbReference type="Gene3D" id="1.20.140.150">
    <property type="match status" value="1"/>
</dbReference>
<keyword evidence="2" id="KW-0732">Signal</keyword>
<dbReference type="EMBL" id="HBGO01000299">
    <property type="protein sequence ID" value="CAD9318729.1"/>
    <property type="molecule type" value="Transcribed_RNA"/>
</dbReference>
<feature type="transmembrane region" description="Helical" evidence="1">
    <location>
        <begin position="179"/>
        <end position="203"/>
    </location>
</feature>
<accession>A0A7S1YTP6</accession>
<keyword evidence="1" id="KW-0812">Transmembrane</keyword>
<feature type="transmembrane region" description="Helical" evidence="1">
    <location>
        <begin position="100"/>
        <end position="125"/>
    </location>
</feature>
<keyword evidence="1" id="KW-0472">Membrane</keyword>
<feature type="signal peptide" evidence="2">
    <location>
        <begin position="1"/>
        <end position="25"/>
    </location>
</feature>